<comment type="caution">
    <text evidence="2">The sequence shown here is derived from an EMBL/GenBank/DDBJ whole genome shotgun (WGS) entry which is preliminary data.</text>
</comment>
<keyword evidence="1" id="KW-1133">Transmembrane helix</keyword>
<proteinExistence type="predicted"/>
<dbReference type="AlphaFoldDB" id="A0A3M7S857"/>
<keyword evidence="3" id="KW-1185">Reference proteome</keyword>
<dbReference type="EMBL" id="REGN01001891">
    <property type="protein sequence ID" value="RNA31845.1"/>
    <property type="molecule type" value="Genomic_DNA"/>
</dbReference>
<sequence length="74" mass="9145">MTEIFYSLQHILNTQLHYVMATLLFLLFFLKQELFKHVPNITLLNKQKKLGFINDFRQNNIFYNHKKRIFRHFS</sequence>
<feature type="transmembrane region" description="Helical" evidence="1">
    <location>
        <begin position="12"/>
        <end position="30"/>
    </location>
</feature>
<dbReference type="Proteomes" id="UP000276133">
    <property type="component" value="Unassembled WGS sequence"/>
</dbReference>
<keyword evidence="1" id="KW-0472">Membrane</keyword>
<evidence type="ECO:0000313" key="2">
    <source>
        <dbReference type="EMBL" id="RNA31845.1"/>
    </source>
</evidence>
<evidence type="ECO:0000256" key="1">
    <source>
        <dbReference type="SAM" id="Phobius"/>
    </source>
</evidence>
<name>A0A3M7S857_BRAPC</name>
<evidence type="ECO:0000313" key="3">
    <source>
        <dbReference type="Proteomes" id="UP000276133"/>
    </source>
</evidence>
<accession>A0A3M7S857</accession>
<reference evidence="2 3" key="1">
    <citation type="journal article" date="2018" name="Sci. Rep.">
        <title>Genomic signatures of local adaptation to the degree of environmental predictability in rotifers.</title>
        <authorList>
            <person name="Franch-Gras L."/>
            <person name="Hahn C."/>
            <person name="Garcia-Roger E.M."/>
            <person name="Carmona M.J."/>
            <person name="Serra M."/>
            <person name="Gomez A."/>
        </authorList>
    </citation>
    <scope>NUCLEOTIDE SEQUENCE [LARGE SCALE GENOMIC DNA]</scope>
    <source>
        <strain evidence="2">HYR1</strain>
    </source>
</reference>
<protein>
    <submittedName>
        <fullName evidence="2">Uncharacterized protein</fullName>
    </submittedName>
</protein>
<organism evidence="2 3">
    <name type="scientific">Brachionus plicatilis</name>
    <name type="common">Marine rotifer</name>
    <name type="synonym">Brachionus muelleri</name>
    <dbReference type="NCBI Taxonomy" id="10195"/>
    <lineage>
        <taxon>Eukaryota</taxon>
        <taxon>Metazoa</taxon>
        <taxon>Spiralia</taxon>
        <taxon>Gnathifera</taxon>
        <taxon>Rotifera</taxon>
        <taxon>Eurotatoria</taxon>
        <taxon>Monogononta</taxon>
        <taxon>Pseudotrocha</taxon>
        <taxon>Ploima</taxon>
        <taxon>Brachionidae</taxon>
        <taxon>Brachionus</taxon>
    </lineage>
</organism>
<keyword evidence="1" id="KW-0812">Transmembrane</keyword>
<gene>
    <name evidence="2" type="ORF">BpHYR1_020791</name>
</gene>